<organism evidence="2 3">
    <name type="scientific">Candidatus Enterovibrio escicola</name>
    <dbReference type="NCBI Taxonomy" id="1927127"/>
    <lineage>
        <taxon>Bacteria</taxon>
        <taxon>Pseudomonadati</taxon>
        <taxon>Pseudomonadota</taxon>
        <taxon>Gammaproteobacteria</taxon>
        <taxon>Vibrionales</taxon>
        <taxon>Vibrionaceae</taxon>
        <taxon>Enterovibrio</taxon>
    </lineage>
</organism>
<sequence>MLKHLDKGFKSFFKSGFGYPKFKNKHNHQSDSYMSNGFKWDKNKQALTLSKMKQPLKIKWSRSFTGTPSSLTVSKTKLGKYFVSILVKESINQLPVVNKIVGVDVGIKDLTICSDGIKVNNPRTTNKYAKKLAKASRQLAKKKRLK</sequence>
<dbReference type="AlphaFoldDB" id="A0A2A5T352"/>
<gene>
    <name evidence="2" type="ORF">BTN49_1825</name>
</gene>
<evidence type="ECO:0000313" key="3">
    <source>
        <dbReference type="Proteomes" id="UP000219020"/>
    </source>
</evidence>
<dbReference type="EMBL" id="NBYY01000016">
    <property type="protein sequence ID" value="PCS22599.1"/>
    <property type="molecule type" value="Genomic_DNA"/>
</dbReference>
<comment type="caution">
    <text evidence="2">The sequence shown here is derived from an EMBL/GenBank/DDBJ whole genome shotgun (WGS) entry which is preliminary data.</text>
</comment>
<evidence type="ECO:0000259" key="1">
    <source>
        <dbReference type="Pfam" id="PF01385"/>
    </source>
</evidence>
<evidence type="ECO:0000313" key="2">
    <source>
        <dbReference type="EMBL" id="PCS22599.1"/>
    </source>
</evidence>
<reference evidence="3" key="1">
    <citation type="submission" date="2017-04" db="EMBL/GenBank/DDBJ databases">
        <title>Genome evolution of the luminous symbionts of deep sea anglerfish.</title>
        <authorList>
            <person name="Hendry T.A."/>
        </authorList>
    </citation>
    <scope>NUCLEOTIDE SEQUENCE [LARGE SCALE GENOMIC DNA]</scope>
</reference>
<dbReference type="Pfam" id="PF01385">
    <property type="entry name" value="OrfB_IS605"/>
    <property type="match status" value="1"/>
</dbReference>
<dbReference type="Proteomes" id="UP000219020">
    <property type="component" value="Unassembled WGS sequence"/>
</dbReference>
<feature type="domain" description="Probable transposase IS891/IS1136/IS1341" evidence="1">
    <location>
        <begin position="90"/>
        <end position="143"/>
    </location>
</feature>
<protein>
    <submittedName>
        <fullName evidence="2">Putative transposase IS605</fullName>
    </submittedName>
</protein>
<proteinExistence type="predicted"/>
<accession>A0A2A5T352</accession>
<dbReference type="InterPro" id="IPR001959">
    <property type="entry name" value="Transposase"/>
</dbReference>
<name>A0A2A5T352_9GAMM</name>
<keyword evidence="3" id="KW-1185">Reference proteome</keyword>